<dbReference type="OrthoDB" id="4871258at2"/>
<dbReference type="RefSeq" id="WP_012866081.1">
    <property type="nucleotide sequence ID" value="NC_013521.1"/>
</dbReference>
<evidence type="ECO:0000256" key="2">
    <source>
        <dbReference type="SAM" id="SignalP"/>
    </source>
</evidence>
<sequence length="183" mass="18865">MAVRTPTWRSVSLAAALSLVLSLSACGDDPDTLSHVAVDRTVVDAETSQTTTVHGYVPDIATPVGFDAGGGIEDPVIVAVDVTVSVGPDRTFSVRRGDFELRTSSGEVSAALTTVDRTLQDESLWPLTETRTGGTQRGWVAFAVDREAVDGATLVANRPDAMTVDGAGSLAAAALDVPLTPAG</sequence>
<reference evidence="3 4" key="1">
    <citation type="journal article" date="2009" name="Stand. Genomic Sci.">
        <title>Complete genome sequence of Sanguibacter keddieii type strain (ST-74).</title>
        <authorList>
            <person name="Ivanova N."/>
            <person name="Sikorski J."/>
            <person name="Sims D."/>
            <person name="Brettin T."/>
            <person name="Detter J.C."/>
            <person name="Han C."/>
            <person name="Lapidus A."/>
            <person name="Copeland A."/>
            <person name="Glavina Del Rio T."/>
            <person name="Nolan M."/>
            <person name="Chen F."/>
            <person name="Lucas S."/>
            <person name="Tice H."/>
            <person name="Cheng J.F."/>
            <person name="Bruce D."/>
            <person name="Goodwin L."/>
            <person name="Pitluck S."/>
            <person name="Pati A."/>
            <person name="Mavromatis K."/>
            <person name="Chen A."/>
            <person name="Palaniappan K."/>
            <person name="D'haeseleer P."/>
            <person name="Chain P."/>
            <person name="Bristow J."/>
            <person name="Eisen J.A."/>
            <person name="Markowitz V."/>
            <person name="Hugenholtz P."/>
            <person name="Goker M."/>
            <person name="Pukall R."/>
            <person name="Klenk H.P."/>
            <person name="Kyrpides N.C."/>
        </authorList>
    </citation>
    <scope>NUCLEOTIDE SEQUENCE [LARGE SCALE GENOMIC DNA]</scope>
    <source>
        <strain evidence="4">ATCC 51767 / DSM 10542 / NCFB 3025 / ST-74</strain>
    </source>
</reference>
<dbReference type="Proteomes" id="UP000000322">
    <property type="component" value="Chromosome"/>
</dbReference>
<gene>
    <name evidence="3" type="ordered locus">Sked_10660</name>
</gene>
<evidence type="ECO:0000256" key="1">
    <source>
        <dbReference type="ARBA" id="ARBA00022729"/>
    </source>
</evidence>
<dbReference type="EMBL" id="CP001819">
    <property type="protein sequence ID" value="ACZ21012.1"/>
    <property type="molecule type" value="Genomic_DNA"/>
</dbReference>
<proteinExistence type="predicted"/>
<dbReference type="PROSITE" id="PS51257">
    <property type="entry name" value="PROKAR_LIPOPROTEIN"/>
    <property type="match status" value="1"/>
</dbReference>
<protein>
    <submittedName>
        <fullName evidence="3">Uncharacterized protein</fullName>
    </submittedName>
</protein>
<feature type="signal peptide" evidence="2">
    <location>
        <begin position="1"/>
        <end position="27"/>
    </location>
</feature>
<keyword evidence="4" id="KW-1185">Reference proteome</keyword>
<dbReference type="Gene3D" id="2.60.40.1240">
    <property type="match status" value="1"/>
</dbReference>
<name>D1BDF0_SANKS</name>
<evidence type="ECO:0000313" key="4">
    <source>
        <dbReference type="Proteomes" id="UP000000322"/>
    </source>
</evidence>
<dbReference type="KEGG" id="ske:Sked_10660"/>
<keyword evidence="1 2" id="KW-0732">Signal</keyword>
<dbReference type="InterPro" id="IPR029050">
    <property type="entry name" value="Immunoprotect_excell_Ig-like"/>
</dbReference>
<dbReference type="AlphaFoldDB" id="D1BDF0"/>
<accession>D1BDF0</accession>
<dbReference type="HOGENOM" id="CLU_1474199_0_0_11"/>
<feature type="chain" id="PRO_5003021415" evidence="2">
    <location>
        <begin position="28"/>
        <end position="183"/>
    </location>
</feature>
<evidence type="ECO:0000313" key="3">
    <source>
        <dbReference type="EMBL" id="ACZ21012.1"/>
    </source>
</evidence>
<organism evidence="3 4">
    <name type="scientific">Sanguibacter keddieii (strain ATCC 51767 / DSM 10542 / NCFB 3025 / ST-74)</name>
    <dbReference type="NCBI Taxonomy" id="446469"/>
    <lineage>
        <taxon>Bacteria</taxon>
        <taxon>Bacillati</taxon>
        <taxon>Actinomycetota</taxon>
        <taxon>Actinomycetes</taxon>
        <taxon>Micrococcales</taxon>
        <taxon>Sanguibacteraceae</taxon>
        <taxon>Sanguibacter</taxon>
    </lineage>
</organism>